<comment type="similarity">
    <text evidence="2">Belongs to the Fur family.</text>
</comment>
<keyword evidence="5" id="KW-0479">Metal-binding</keyword>
<evidence type="ECO:0000256" key="2">
    <source>
        <dbReference type="ARBA" id="ARBA00007957"/>
    </source>
</evidence>
<evidence type="ECO:0000256" key="9">
    <source>
        <dbReference type="ARBA" id="ARBA00023163"/>
    </source>
</evidence>
<dbReference type="InterPro" id="IPR036390">
    <property type="entry name" value="WH_DNA-bd_sf"/>
</dbReference>
<evidence type="ECO:0000256" key="1">
    <source>
        <dbReference type="ARBA" id="ARBA00004496"/>
    </source>
</evidence>
<evidence type="ECO:0000256" key="5">
    <source>
        <dbReference type="ARBA" id="ARBA00022723"/>
    </source>
</evidence>
<dbReference type="AlphaFoldDB" id="A0A645C4H1"/>
<evidence type="ECO:0000256" key="3">
    <source>
        <dbReference type="ARBA" id="ARBA00022490"/>
    </source>
</evidence>
<dbReference type="GO" id="GO:0008270">
    <property type="term" value="F:zinc ion binding"/>
    <property type="evidence" value="ECO:0007669"/>
    <property type="project" value="TreeGrafter"/>
</dbReference>
<dbReference type="EMBL" id="VSSQ01024376">
    <property type="protein sequence ID" value="MPM71861.1"/>
    <property type="molecule type" value="Genomic_DNA"/>
</dbReference>
<dbReference type="InterPro" id="IPR002481">
    <property type="entry name" value="FUR"/>
</dbReference>
<dbReference type="GO" id="GO:1900376">
    <property type="term" value="P:regulation of secondary metabolite biosynthetic process"/>
    <property type="evidence" value="ECO:0007669"/>
    <property type="project" value="TreeGrafter"/>
</dbReference>
<dbReference type="GO" id="GO:0045892">
    <property type="term" value="P:negative regulation of DNA-templated transcription"/>
    <property type="evidence" value="ECO:0007669"/>
    <property type="project" value="TreeGrafter"/>
</dbReference>
<dbReference type="Gene3D" id="1.10.10.10">
    <property type="entry name" value="Winged helix-like DNA-binding domain superfamily/Winged helix DNA-binding domain"/>
    <property type="match status" value="1"/>
</dbReference>
<name>A0A645C4H1_9ZZZZ</name>
<protein>
    <submittedName>
        <fullName evidence="10">Peroxide operon regulator</fullName>
    </submittedName>
</protein>
<reference evidence="10" key="1">
    <citation type="submission" date="2019-08" db="EMBL/GenBank/DDBJ databases">
        <authorList>
            <person name="Kucharzyk K."/>
            <person name="Murdoch R.W."/>
            <person name="Higgins S."/>
            <person name="Loffler F."/>
        </authorList>
    </citation>
    <scope>NUCLEOTIDE SEQUENCE</scope>
</reference>
<dbReference type="CDD" id="cd07153">
    <property type="entry name" value="Fur_like"/>
    <property type="match status" value="1"/>
</dbReference>
<comment type="caution">
    <text evidence="10">The sequence shown here is derived from an EMBL/GenBank/DDBJ whole genome shotgun (WGS) entry which is preliminary data.</text>
</comment>
<dbReference type="Pfam" id="PF01475">
    <property type="entry name" value="FUR"/>
    <property type="match status" value="1"/>
</dbReference>
<comment type="subcellular location">
    <subcellularLocation>
        <location evidence="1">Cytoplasm</location>
    </subcellularLocation>
</comment>
<evidence type="ECO:0000256" key="8">
    <source>
        <dbReference type="ARBA" id="ARBA00023125"/>
    </source>
</evidence>
<keyword evidence="8" id="KW-0238">DNA-binding</keyword>
<keyword evidence="3" id="KW-0963">Cytoplasm</keyword>
<dbReference type="SUPFAM" id="SSF46785">
    <property type="entry name" value="Winged helix' DNA-binding domain"/>
    <property type="match status" value="1"/>
</dbReference>
<keyword evidence="9" id="KW-0804">Transcription</keyword>
<keyword evidence="7" id="KW-0805">Transcription regulation</keyword>
<organism evidence="10">
    <name type="scientific">bioreactor metagenome</name>
    <dbReference type="NCBI Taxonomy" id="1076179"/>
    <lineage>
        <taxon>unclassified sequences</taxon>
        <taxon>metagenomes</taxon>
        <taxon>ecological metagenomes</taxon>
    </lineage>
</organism>
<keyword evidence="6" id="KW-0862">Zinc</keyword>
<dbReference type="Gene3D" id="3.30.1490.190">
    <property type="match status" value="1"/>
</dbReference>
<evidence type="ECO:0000256" key="6">
    <source>
        <dbReference type="ARBA" id="ARBA00022833"/>
    </source>
</evidence>
<evidence type="ECO:0000313" key="10">
    <source>
        <dbReference type="EMBL" id="MPM71861.1"/>
    </source>
</evidence>
<dbReference type="InterPro" id="IPR043135">
    <property type="entry name" value="Fur_C"/>
</dbReference>
<dbReference type="GO" id="GO:0005737">
    <property type="term" value="C:cytoplasm"/>
    <property type="evidence" value="ECO:0007669"/>
    <property type="project" value="UniProtKB-SubCell"/>
</dbReference>
<dbReference type="GO" id="GO:0000976">
    <property type="term" value="F:transcription cis-regulatory region binding"/>
    <property type="evidence" value="ECO:0007669"/>
    <property type="project" value="TreeGrafter"/>
</dbReference>
<evidence type="ECO:0000256" key="7">
    <source>
        <dbReference type="ARBA" id="ARBA00023015"/>
    </source>
</evidence>
<dbReference type="PANTHER" id="PTHR33202:SF8">
    <property type="entry name" value="PEROXIDE-RESPONSIVE REPRESSOR PERR"/>
    <property type="match status" value="1"/>
</dbReference>
<dbReference type="FunFam" id="1.10.10.10:FF:000007">
    <property type="entry name" value="Ferric uptake regulation protein"/>
    <property type="match status" value="1"/>
</dbReference>
<gene>
    <name evidence="10" type="primary">perR_35</name>
    <name evidence="10" type="ORF">SDC9_118832</name>
</gene>
<dbReference type="PANTHER" id="PTHR33202">
    <property type="entry name" value="ZINC UPTAKE REGULATION PROTEIN"/>
    <property type="match status" value="1"/>
</dbReference>
<evidence type="ECO:0000256" key="4">
    <source>
        <dbReference type="ARBA" id="ARBA00022491"/>
    </source>
</evidence>
<keyword evidence="4" id="KW-0678">Repressor</keyword>
<accession>A0A645C4H1</accession>
<sequence>MSFKYTKEAFERLKSKNIKPSIQRVAIMDYLIMNRTHPSVDDVYKDLSSSMPTLSKTTVYNTLKLFSEKGAALMLTIDENRVNFDGDTSPHTHFLCKRCGKIYDLQIPTVVKEVIGMSVAGHQISEIHYYYKGVCKTCLEG</sequence>
<dbReference type="InterPro" id="IPR036388">
    <property type="entry name" value="WH-like_DNA-bd_sf"/>
</dbReference>
<dbReference type="GO" id="GO:0003700">
    <property type="term" value="F:DNA-binding transcription factor activity"/>
    <property type="evidence" value="ECO:0007669"/>
    <property type="project" value="InterPro"/>
</dbReference>
<proteinExistence type="inferred from homology"/>